<evidence type="ECO:0000256" key="1">
    <source>
        <dbReference type="SAM" id="Phobius"/>
    </source>
</evidence>
<reference evidence="3 4" key="1">
    <citation type="submission" date="2009-06" db="EMBL/GenBank/DDBJ databases">
        <title>The Genome Sequence of Lactobacillus coleohominis strain 101-4-CHN.</title>
        <authorList>
            <consortium name="The Broad Institute Genome Sequencing Platform"/>
            <person name="Ward D."/>
            <person name="Young S.K."/>
            <person name="Zeng Q."/>
            <person name="Koehrsen M."/>
            <person name="Alvarado L."/>
            <person name="Berlin A."/>
            <person name="Borenstein D."/>
            <person name="Chen Z."/>
            <person name="Engels R."/>
            <person name="Freedman E."/>
            <person name="Gellesch M."/>
            <person name="Goldberg J."/>
            <person name="Griggs A."/>
            <person name="Gujja S."/>
            <person name="Heiman D."/>
            <person name="Hepburn T."/>
            <person name="Howarth C."/>
            <person name="Jen D."/>
            <person name="Larson L."/>
            <person name="Lewis B."/>
            <person name="Mehta T."/>
            <person name="Park D."/>
            <person name="Pearson M."/>
            <person name="Roberts A."/>
            <person name="Saif S."/>
            <person name="Shea T."/>
            <person name="Shenoy N."/>
            <person name="Sisk P."/>
            <person name="Stolte C."/>
            <person name="Sykes S."/>
            <person name="Walk T."/>
            <person name="White J."/>
            <person name="Yandava C."/>
            <person name="Liu Y."/>
            <person name="Xu Q."/>
            <person name="Lander E."/>
            <person name="Nusbaum C."/>
            <person name="Galagan J."/>
            <person name="Birren B."/>
        </authorList>
    </citation>
    <scope>NUCLEOTIDE SEQUENCE [LARGE SCALE GENOMIC DNA]</scope>
    <source>
        <strain evidence="3 4">101-4-CHN</strain>
    </source>
</reference>
<gene>
    <name evidence="3" type="ORF">HMPREF0501_01300</name>
</gene>
<feature type="domain" description="Zinc-ribbon" evidence="2">
    <location>
        <begin position="5"/>
        <end position="27"/>
    </location>
</feature>
<dbReference type="Proteomes" id="UP000003987">
    <property type="component" value="Unassembled WGS sequence"/>
</dbReference>
<keyword evidence="1" id="KW-1133">Transmembrane helix</keyword>
<sequence length="350" mass="40290">MKNRKCPQCGTEYSKDAKFCPKCGYDLTKIRRPHNSRPRWTWHLGVIILAVILGCSLYFVTRSTIDYQSILRQSYTGTDYQNTSGSMISDDLSFTYGFGSFFVVASLLWLLIIFARRIHQPFRIKLIAIILIQVLTVGILILNFNNQHQFSLSSSKLGESYTKETLDGTIWRYSYFKNKEDQDDDSGDYKNQITKDVSGNKYSHIFLKFNSDGSLGVNVNPYWLDSDDKAYENSQNSDYRTVGTWHVSSDGKVDLNWDDADTGAYKYETVKVKVKKKHHKKHHKKYKYKYKEQLTPQFVDAYGDPDTSLPRYFPGDDIHGNVSFGVKVIKIHGVVLQKPNQDGDVNDLNE</sequence>
<keyword evidence="4" id="KW-1185">Reference proteome</keyword>
<dbReference type="InterPro" id="IPR026870">
    <property type="entry name" value="Zinc_ribbon_dom"/>
</dbReference>
<dbReference type="HOGENOM" id="CLU_791774_0_0_9"/>
<name>C7XX15_9LACO</name>
<dbReference type="RefSeq" id="WP_006917172.1">
    <property type="nucleotide sequence ID" value="NZ_GG698805.1"/>
</dbReference>
<evidence type="ECO:0000313" key="3">
    <source>
        <dbReference type="EMBL" id="EEU29835.1"/>
    </source>
</evidence>
<feature type="transmembrane region" description="Helical" evidence="1">
    <location>
        <begin position="94"/>
        <end position="114"/>
    </location>
</feature>
<organism evidence="3 4">
    <name type="scientific">Limosilactobacillus coleohominis 101-4-CHN</name>
    <dbReference type="NCBI Taxonomy" id="575594"/>
    <lineage>
        <taxon>Bacteria</taxon>
        <taxon>Bacillati</taxon>
        <taxon>Bacillota</taxon>
        <taxon>Bacilli</taxon>
        <taxon>Lactobacillales</taxon>
        <taxon>Lactobacillaceae</taxon>
        <taxon>Limosilactobacillus</taxon>
    </lineage>
</organism>
<evidence type="ECO:0000313" key="4">
    <source>
        <dbReference type="Proteomes" id="UP000003987"/>
    </source>
</evidence>
<dbReference type="eggNOG" id="ENOG50309V5">
    <property type="taxonomic scope" value="Bacteria"/>
</dbReference>
<keyword evidence="1" id="KW-0472">Membrane</keyword>
<proteinExistence type="predicted"/>
<feature type="transmembrane region" description="Helical" evidence="1">
    <location>
        <begin position="40"/>
        <end position="60"/>
    </location>
</feature>
<keyword evidence="1" id="KW-0812">Transmembrane</keyword>
<dbReference type="OrthoDB" id="2321153at2"/>
<protein>
    <recommendedName>
        <fullName evidence="2">Zinc-ribbon domain-containing protein</fullName>
    </recommendedName>
</protein>
<dbReference type="AlphaFoldDB" id="C7XX15"/>
<evidence type="ECO:0000259" key="2">
    <source>
        <dbReference type="Pfam" id="PF13240"/>
    </source>
</evidence>
<accession>C7XX15</accession>
<dbReference type="Pfam" id="PF13240">
    <property type="entry name" value="Zn_Ribbon_1"/>
    <property type="match status" value="1"/>
</dbReference>
<feature type="transmembrane region" description="Helical" evidence="1">
    <location>
        <begin position="126"/>
        <end position="144"/>
    </location>
</feature>
<dbReference type="STRING" id="575594.HMPREF0501_01300"/>
<dbReference type="EMBL" id="GG698805">
    <property type="protein sequence ID" value="EEU29835.1"/>
    <property type="molecule type" value="Genomic_DNA"/>
</dbReference>